<reference evidence="1 2" key="1">
    <citation type="journal article" date="2021" name="BMC Biol.">
        <title>Horizontally acquired antibacterial genes associated with adaptive radiation of ladybird beetles.</title>
        <authorList>
            <person name="Li H.S."/>
            <person name="Tang X.F."/>
            <person name="Huang Y.H."/>
            <person name="Xu Z.Y."/>
            <person name="Chen M.L."/>
            <person name="Du X.Y."/>
            <person name="Qiu B.Y."/>
            <person name="Chen P.T."/>
            <person name="Zhang W."/>
            <person name="Slipinski A."/>
            <person name="Escalona H.E."/>
            <person name="Waterhouse R.M."/>
            <person name="Zwick A."/>
            <person name="Pang H."/>
        </authorList>
    </citation>
    <scope>NUCLEOTIDE SEQUENCE [LARGE SCALE GENOMIC DNA]</scope>
    <source>
        <strain evidence="1">SYSU2018</strain>
    </source>
</reference>
<name>A0ABD2MIU8_9CUCU</name>
<dbReference type="AlphaFoldDB" id="A0ABD2MIU8"/>
<dbReference type="Proteomes" id="UP001516400">
    <property type="component" value="Unassembled WGS sequence"/>
</dbReference>
<comment type="caution">
    <text evidence="1">The sequence shown here is derived from an EMBL/GenBank/DDBJ whole genome shotgun (WGS) entry which is preliminary data.</text>
</comment>
<evidence type="ECO:0000313" key="2">
    <source>
        <dbReference type="Proteomes" id="UP001516400"/>
    </source>
</evidence>
<keyword evidence="2" id="KW-1185">Reference proteome</keyword>
<dbReference type="EMBL" id="JABFTP020000001">
    <property type="protein sequence ID" value="KAL3266315.1"/>
    <property type="molecule type" value="Genomic_DNA"/>
</dbReference>
<organism evidence="1 2">
    <name type="scientific">Cryptolaemus montrouzieri</name>
    <dbReference type="NCBI Taxonomy" id="559131"/>
    <lineage>
        <taxon>Eukaryota</taxon>
        <taxon>Metazoa</taxon>
        <taxon>Ecdysozoa</taxon>
        <taxon>Arthropoda</taxon>
        <taxon>Hexapoda</taxon>
        <taxon>Insecta</taxon>
        <taxon>Pterygota</taxon>
        <taxon>Neoptera</taxon>
        <taxon>Endopterygota</taxon>
        <taxon>Coleoptera</taxon>
        <taxon>Polyphaga</taxon>
        <taxon>Cucujiformia</taxon>
        <taxon>Coccinelloidea</taxon>
        <taxon>Coccinellidae</taxon>
        <taxon>Scymninae</taxon>
        <taxon>Scymnini</taxon>
        <taxon>Cryptolaemus</taxon>
    </lineage>
</organism>
<sequence>MWKSSRGEKMLAKIEIDILKLRLDLRRKTANIEGQNSSTLPNDREMNVYNTNESNDHAISLECISSEAELDQTLITSDIITCNSPKLMCLAAPLCKTPVVEVVRYDAENNIAGSLVVKIPLLVLSNGEHHCAIYSSTLKVVEMMQSLLSKKWKPMAQFVVITFK</sequence>
<gene>
    <name evidence="1" type="ORF">HHI36_010493</name>
</gene>
<protein>
    <submittedName>
        <fullName evidence="1">Uncharacterized protein</fullName>
    </submittedName>
</protein>
<evidence type="ECO:0000313" key="1">
    <source>
        <dbReference type="EMBL" id="KAL3266315.1"/>
    </source>
</evidence>
<accession>A0ABD2MIU8</accession>
<proteinExistence type="predicted"/>